<dbReference type="InterPro" id="IPR025354">
    <property type="entry name" value="DUF4258"/>
</dbReference>
<dbReference type="Proteomes" id="UP000179157">
    <property type="component" value="Unassembled WGS sequence"/>
</dbReference>
<organism evidence="1 2">
    <name type="scientific">Fraserbacteria sp. (strain RBG_16_55_9)</name>
    <dbReference type="NCBI Taxonomy" id="1817864"/>
    <lineage>
        <taxon>Bacteria</taxon>
        <taxon>Candidatus Fraseribacteriota</taxon>
    </lineage>
</organism>
<dbReference type="AlphaFoldDB" id="A0A1F5UTX9"/>
<dbReference type="Pfam" id="PF14076">
    <property type="entry name" value="DUF4258"/>
    <property type="match status" value="1"/>
</dbReference>
<dbReference type="EMBL" id="MFGX01000076">
    <property type="protein sequence ID" value="OGF54589.1"/>
    <property type="molecule type" value="Genomic_DNA"/>
</dbReference>
<evidence type="ECO:0000313" key="1">
    <source>
        <dbReference type="EMBL" id="OGF54589.1"/>
    </source>
</evidence>
<proteinExistence type="predicted"/>
<evidence type="ECO:0008006" key="3">
    <source>
        <dbReference type="Google" id="ProtNLM"/>
    </source>
</evidence>
<evidence type="ECO:0000313" key="2">
    <source>
        <dbReference type="Proteomes" id="UP000179157"/>
    </source>
</evidence>
<gene>
    <name evidence="1" type="ORF">A2Z21_06875</name>
</gene>
<sequence>MPNYADLARDKSQQGRIRLSHHAQVERVNENIRTDDIVEALRNGQAVETYPNDPRGPSTLIAGQDKQSRWIHVVCGNFDQEYMLVITVYIPQLPKWKDPFTRER</sequence>
<comment type="caution">
    <text evidence="1">The sequence shown here is derived from an EMBL/GenBank/DDBJ whole genome shotgun (WGS) entry which is preliminary data.</text>
</comment>
<dbReference type="STRING" id="1817864.A2Z21_06875"/>
<reference evidence="1 2" key="1">
    <citation type="journal article" date="2016" name="Nat. Commun.">
        <title>Thousands of microbial genomes shed light on interconnected biogeochemical processes in an aquifer system.</title>
        <authorList>
            <person name="Anantharaman K."/>
            <person name="Brown C.T."/>
            <person name="Hug L.A."/>
            <person name="Sharon I."/>
            <person name="Castelle C.J."/>
            <person name="Probst A.J."/>
            <person name="Thomas B.C."/>
            <person name="Singh A."/>
            <person name="Wilkins M.J."/>
            <person name="Karaoz U."/>
            <person name="Brodie E.L."/>
            <person name="Williams K.H."/>
            <person name="Hubbard S.S."/>
            <person name="Banfield J.F."/>
        </authorList>
    </citation>
    <scope>NUCLEOTIDE SEQUENCE [LARGE SCALE GENOMIC DNA]</scope>
    <source>
        <strain evidence="2">RBG_16_55_9</strain>
    </source>
</reference>
<protein>
    <recommendedName>
        <fullName evidence="3">DUF4258 domain-containing protein</fullName>
    </recommendedName>
</protein>
<accession>A0A1F5UTX9</accession>
<name>A0A1F5UTX9_FRAXR</name>